<dbReference type="Proteomes" id="UP001070176">
    <property type="component" value="Unassembled WGS sequence"/>
</dbReference>
<gene>
    <name evidence="1" type="ORF">OEA66_13245</name>
</gene>
<evidence type="ECO:0000313" key="1">
    <source>
        <dbReference type="EMBL" id="MCX8533317.1"/>
    </source>
</evidence>
<dbReference type="EMBL" id="JAOVZV010000015">
    <property type="protein sequence ID" value="MCX8533317.1"/>
    <property type="molecule type" value="Genomic_DNA"/>
</dbReference>
<sequence>MNKVILTYHYSPGFYGDFIIKDLQISESFDYSLKYFWSFDLGYFPNNDYELKQHRRFTKIKDKLPLYLKEKLKELLVSKLEIIKPQIIKSDKIEYATSEHSKSEYYKIKIRDIDERVRIPYDFSQILLSEGKECFLEFHNELQLWIDKEFEIASEGKAIRFNKK</sequence>
<comment type="caution">
    <text evidence="1">The sequence shown here is derived from an EMBL/GenBank/DDBJ whole genome shotgun (WGS) entry which is preliminary data.</text>
</comment>
<organism evidence="1 2">
    <name type="scientific">Chryseobacterium luquanense</name>
    <dbReference type="NCBI Taxonomy" id="2983766"/>
    <lineage>
        <taxon>Bacteria</taxon>
        <taxon>Pseudomonadati</taxon>
        <taxon>Bacteroidota</taxon>
        <taxon>Flavobacteriia</taxon>
        <taxon>Flavobacteriales</taxon>
        <taxon>Weeksellaceae</taxon>
        <taxon>Chryseobacterium group</taxon>
        <taxon>Chryseobacterium</taxon>
    </lineage>
</organism>
<name>A0ABT3Y590_9FLAO</name>
<proteinExistence type="predicted"/>
<keyword evidence="2" id="KW-1185">Reference proteome</keyword>
<dbReference type="RefSeq" id="WP_267281818.1">
    <property type="nucleotide sequence ID" value="NZ_JAOVZV010000015.1"/>
</dbReference>
<protein>
    <submittedName>
        <fullName evidence="1">Uncharacterized protein</fullName>
    </submittedName>
</protein>
<reference evidence="1" key="1">
    <citation type="submission" date="2022-10" db="EMBL/GenBank/DDBJ databases">
        <title>Chryseobacterium sp. nov., a novel bacterial species.</title>
        <authorList>
            <person name="Cao Y."/>
        </authorList>
    </citation>
    <scope>NUCLEOTIDE SEQUENCE</scope>
    <source>
        <strain evidence="1">KC 927</strain>
    </source>
</reference>
<accession>A0ABT3Y590</accession>
<evidence type="ECO:0000313" key="2">
    <source>
        <dbReference type="Proteomes" id="UP001070176"/>
    </source>
</evidence>